<dbReference type="InterPro" id="IPR013121">
    <property type="entry name" value="Fe_red_NAD-bd_6"/>
</dbReference>
<organism evidence="5">
    <name type="scientific">Coccidioides posadasii (strain RMSCC 757 / Silveira)</name>
    <name type="common">Valley fever fungus</name>
    <dbReference type="NCBI Taxonomy" id="443226"/>
    <lineage>
        <taxon>Eukaryota</taxon>
        <taxon>Fungi</taxon>
        <taxon>Dikarya</taxon>
        <taxon>Ascomycota</taxon>
        <taxon>Pezizomycotina</taxon>
        <taxon>Eurotiomycetes</taxon>
        <taxon>Eurotiomycetidae</taxon>
        <taxon>Onygenales</taxon>
        <taxon>Onygenaceae</taxon>
        <taxon>Coccidioides</taxon>
    </lineage>
</organism>
<dbReference type="GO" id="GO:0006826">
    <property type="term" value="P:iron ion transport"/>
    <property type="evidence" value="ECO:0007669"/>
    <property type="project" value="TreeGrafter"/>
</dbReference>
<dbReference type="InterPro" id="IPR051410">
    <property type="entry name" value="Ferric/Cupric_Reductase"/>
</dbReference>
<dbReference type="VEuPathDB" id="FungiDB:CPSG_10108"/>
<dbReference type="GO" id="GO:0006879">
    <property type="term" value="P:intracellular iron ion homeostasis"/>
    <property type="evidence" value="ECO:0007669"/>
    <property type="project" value="TreeGrafter"/>
</dbReference>
<dbReference type="AlphaFoldDB" id="E9DJV9"/>
<feature type="domain" description="Ferric reductase NAD binding" evidence="3">
    <location>
        <begin position="56"/>
        <end position="104"/>
    </location>
</feature>
<dbReference type="Proteomes" id="UP000002497">
    <property type="component" value="Unassembled WGS sequence"/>
</dbReference>
<dbReference type="OrthoDB" id="4206807at2759"/>
<dbReference type="GO" id="GO:0015677">
    <property type="term" value="P:copper ion import"/>
    <property type="evidence" value="ECO:0007669"/>
    <property type="project" value="TreeGrafter"/>
</dbReference>
<evidence type="ECO:0000259" key="3">
    <source>
        <dbReference type="Pfam" id="PF08030"/>
    </source>
</evidence>
<dbReference type="CDD" id="cd06186">
    <property type="entry name" value="NOX_Duox_like_FAD_NADP"/>
    <property type="match status" value="1"/>
</dbReference>
<dbReference type="Gene3D" id="3.40.50.80">
    <property type="entry name" value="Nucleotide-binding domain of ferredoxin-NADP reductase (FNR) module"/>
    <property type="match status" value="1"/>
</dbReference>
<dbReference type="Pfam" id="PF08030">
    <property type="entry name" value="NAD_binding_6"/>
    <property type="match status" value="1"/>
</dbReference>
<gene>
    <name evidence="4" type="ORF">CPSG_10108</name>
</gene>
<dbReference type="GO" id="GO:0005886">
    <property type="term" value="C:plasma membrane"/>
    <property type="evidence" value="ECO:0007669"/>
    <property type="project" value="TreeGrafter"/>
</dbReference>
<dbReference type="STRING" id="443226.E9DJV9"/>
<dbReference type="PANTHER" id="PTHR32361">
    <property type="entry name" value="FERRIC/CUPRIC REDUCTASE TRANSMEMBRANE COMPONENT"/>
    <property type="match status" value="1"/>
</dbReference>
<keyword evidence="1" id="KW-0813">Transport</keyword>
<name>E9DJV9_COCPS</name>
<dbReference type="HOGENOM" id="CLU_073868_1_0_1"/>
<dbReference type="InterPro" id="IPR039261">
    <property type="entry name" value="FNR_nucleotide-bd"/>
</dbReference>
<keyword evidence="2" id="KW-0560">Oxidoreductase</keyword>
<reference evidence="5" key="1">
    <citation type="journal article" date="2010" name="Genome Res.">
        <title>Population genomic sequencing of Coccidioides fungi reveals recent hybridization and transposon control.</title>
        <authorList>
            <person name="Neafsey D.E."/>
            <person name="Barker B.M."/>
            <person name="Sharpton T.J."/>
            <person name="Stajich J.E."/>
            <person name="Park D.J."/>
            <person name="Whiston E."/>
            <person name="Hung C.-Y."/>
            <person name="McMahan C."/>
            <person name="White J."/>
            <person name="Sykes S."/>
            <person name="Heiman D."/>
            <person name="Young S."/>
            <person name="Zeng Q."/>
            <person name="Abouelleil A."/>
            <person name="Aftuck L."/>
            <person name="Bessette D."/>
            <person name="Brown A."/>
            <person name="FitzGerald M."/>
            <person name="Lui A."/>
            <person name="Macdonald J.P."/>
            <person name="Priest M."/>
            <person name="Orbach M.J."/>
            <person name="Galgiani J.N."/>
            <person name="Kirkland T.N."/>
            <person name="Cole G.T."/>
            <person name="Birren B.W."/>
            <person name="Henn M.R."/>
            <person name="Taylor J.W."/>
            <person name="Rounsley S.D."/>
        </authorList>
    </citation>
    <scope>NUCLEOTIDE SEQUENCE [LARGE SCALE GENOMIC DNA]</scope>
    <source>
        <strain evidence="5">RMSCC 757 / Silveira</strain>
    </source>
</reference>
<evidence type="ECO:0000256" key="1">
    <source>
        <dbReference type="ARBA" id="ARBA00022448"/>
    </source>
</evidence>
<evidence type="ECO:0000256" key="2">
    <source>
        <dbReference type="ARBA" id="ARBA00023002"/>
    </source>
</evidence>
<evidence type="ECO:0000313" key="5">
    <source>
        <dbReference type="Proteomes" id="UP000002497"/>
    </source>
</evidence>
<dbReference type="VEuPathDB" id="FungiDB:D8B26_005414"/>
<keyword evidence="5" id="KW-1185">Reference proteome</keyword>
<dbReference type="GO" id="GO:0000293">
    <property type="term" value="F:ferric-chelate reductase activity"/>
    <property type="evidence" value="ECO:0007669"/>
    <property type="project" value="TreeGrafter"/>
</dbReference>
<sequence length="200" mass="22531">MVTSWSPGKQDVLELFVQPRRGLTARLQACVALEGLTSFSAFVSGPHGLSEPISQYESVLVIASGYGIAGVIAYLKQLLHSYNTTTSRVQRVHFVWQIEMLGEILEMSFYVVSGIKMEDKTAFGEHNRAVVYGNMPNYRKIISSEASGDYIPRLPNTNEERGELLVLVSVSNELRDHLEAIVRDYLYQKVKMREAEFQPI</sequence>
<accession>E9DJV9</accession>
<dbReference type="SUPFAM" id="SSF52343">
    <property type="entry name" value="Ferredoxin reductase-like, C-terminal NADP-linked domain"/>
    <property type="match status" value="1"/>
</dbReference>
<dbReference type="PANTHER" id="PTHR32361:SF26">
    <property type="entry name" value="FAD-BINDING 8 DOMAIN-CONTAINING PROTEIN-RELATED"/>
    <property type="match status" value="1"/>
</dbReference>
<dbReference type="EMBL" id="GL636525">
    <property type="protein sequence ID" value="EFW13296.1"/>
    <property type="molecule type" value="Genomic_DNA"/>
</dbReference>
<dbReference type="OMA" id="HEAPDYQ"/>
<evidence type="ECO:0000313" key="4">
    <source>
        <dbReference type="EMBL" id="EFW13296.1"/>
    </source>
</evidence>
<proteinExistence type="predicted"/>
<reference evidence="5" key="2">
    <citation type="submission" date="2010-03" db="EMBL/GenBank/DDBJ databases">
        <title>The genome sequence of Coccidioides posadasii strain Silveira.</title>
        <authorList>
            <consortium name="The Broad Institute Genome Sequencing Center for Infectious Disease"/>
            <person name="Neafsey D."/>
            <person name="Orbach M."/>
            <person name="Henn M.R."/>
            <person name="Cole G.T."/>
            <person name="Galgiani J."/>
            <person name="Gardner M.J."/>
            <person name="Kirkland T.N."/>
            <person name="Taylor J.W."/>
            <person name="Young S.K."/>
            <person name="Zeng Q."/>
            <person name="Koehrsen M."/>
            <person name="Alvarado L."/>
            <person name="Berlin A."/>
            <person name="Borenstein D."/>
            <person name="Chapman S.B."/>
            <person name="Chen Z."/>
            <person name="Engels R."/>
            <person name="Freedman E."/>
            <person name="Gellesch M."/>
            <person name="Goldberg J."/>
            <person name="Griggs A."/>
            <person name="Gujja S."/>
            <person name="Heilman E."/>
            <person name="Heiman D."/>
            <person name="Howarth C."/>
            <person name="Jen D."/>
            <person name="Larson L."/>
            <person name="Mehta T."/>
            <person name="Neiman D."/>
            <person name="Park D."/>
            <person name="Pearson M."/>
            <person name="Richards J."/>
            <person name="Roberts A."/>
            <person name="Saif S."/>
            <person name="Shea T."/>
            <person name="Shenoy N."/>
            <person name="Sisk P."/>
            <person name="Stolte C."/>
            <person name="Sykes S."/>
            <person name="Walk T."/>
            <person name="White J."/>
            <person name="Yandava C."/>
            <person name="Haas B."/>
            <person name="Nusbaum C."/>
            <person name="Birren B."/>
        </authorList>
    </citation>
    <scope>NUCLEOTIDE SEQUENCE [LARGE SCALE GENOMIC DNA]</scope>
    <source>
        <strain evidence="5">RMSCC 757 / Silveira</strain>
    </source>
</reference>
<protein>
    <submittedName>
        <fullName evidence="4">Ferric reductase</fullName>
    </submittedName>
</protein>